<dbReference type="InterPro" id="IPR042217">
    <property type="entry name" value="T4SS_VirB10/TrbI"/>
</dbReference>
<protein>
    <submittedName>
        <fullName evidence="8">DNA type IV secretion system protein ComB10</fullName>
    </submittedName>
</protein>
<dbReference type="AlphaFoldDB" id="A0A7S9RNQ6"/>
<evidence type="ECO:0000256" key="2">
    <source>
        <dbReference type="ARBA" id="ARBA00010265"/>
    </source>
</evidence>
<dbReference type="NCBIfam" id="NF038092">
    <property type="entry name" value="T4SS_ComB10"/>
    <property type="match status" value="1"/>
</dbReference>
<keyword evidence="7" id="KW-0732">Signal</keyword>
<name>A0A7S9RNQ6_9BACT</name>
<comment type="subcellular location">
    <subcellularLocation>
        <location evidence="1">Membrane</location>
        <topology evidence="1">Single-pass membrane protein</topology>
    </subcellularLocation>
</comment>
<dbReference type="InterPro" id="IPR048018">
    <property type="entry name" value="T4SS_ComB10-like"/>
</dbReference>
<dbReference type="GO" id="GO:0016020">
    <property type="term" value="C:membrane"/>
    <property type="evidence" value="ECO:0007669"/>
    <property type="project" value="UniProtKB-SubCell"/>
</dbReference>
<dbReference type="RefSeq" id="WP_021092026.1">
    <property type="nucleotide sequence ID" value="NZ_CP060705.1"/>
</dbReference>
<dbReference type="CDD" id="cd16429">
    <property type="entry name" value="VirB10"/>
    <property type="match status" value="1"/>
</dbReference>
<dbReference type="Proteomes" id="UP000594707">
    <property type="component" value="Chromosome"/>
</dbReference>
<feature type="signal peptide" evidence="7">
    <location>
        <begin position="1"/>
        <end position="29"/>
    </location>
</feature>
<evidence type="ECO:0000256" key="4">
    <source>
        <dbReference type="ARBA" id="ARBA00022989"/>
    </source>
</evidence>
<evidence type="ECO:0000256" key="7">
    <source>
        <dbReference type="SAM" id="SignalP"/>
    </source>
</evidence>
<feature type="chain" id="PRO_5032367691" evidence="7">
    <location>
        <begin position="30"/>
        <end position="407"/>
    </location>
</feature>
<dbReference type="InterPro" id="IPR005498">
    <property type="entry name" value="T4SS_VirB10/TraB/TrbI"/>
</dbReference>
<feature type="region of interest" description="Disordered" evidence="6">
    <location>
        <begin position="108"/>
        <end position="134"/>
    </location>
</feature>
<evidence type="ECO:0000256" key="5">
    <source>
        <dbReference type="ARBA" id="ARBA00023136"/>
    </source>
</evidence>
<keyword evidence="5" id="KW-0472">Membrane</keyword>
<evidence type="ECO:0000256" key="3">
    <source>
        <dbReference type="ARBA" id="ARBA00022692"/>
    </source>
</evidence>
<evidence type="ECO:0000256" key="1">
    <source>
        <dbReference type="ARBA" id="ARBA00004167"/>
    </source>
</evidence>
<evidence type="ECO:0000313" key="8">
    <source>
        <dbReference type="EMBL" id="QPH94902.1"/>
    </source>
</evidence>
<dbReference type="Gene3D" id="2.40.128.260">
    <property type="entry name" value="Type IV secretion system, VirB10/TraB/TrbI"/>
    <property type="match status" value="1"/>
</dbReference>
<organism evidence="8">
    <name type="scientific">Campylobacter concisus</name>
    <dbReference type="NCBI Taxonomy" id="199"/>
    <lineage>
        <taxon>Bacteria</taxon>
        <taxon>Pseudomonadati</taxon>
        <taxon>Campylobacterota</taxon>
        <taxon>Epsilonproteobacteria</taxon>
        <taxon>Campylobacterales</taxon>
        <taxon>Campylobacteraceae</taxon>
        <taxon>Campylobacter</taxon>
    </lineage>
</organism>
<dbReference type="Pfam" id="PF03743">
    <property type="entry name" value="TrbI"/>
    <property type="match status" value="1"/>
</dbReference>
<sequence length="407" mass="46174">MKKGNRLFLSIVTISVISAPLFATNTATAEIFDDENISKKAKDEKIRNLQNQTNLNHLFENSKFPVDDYIYRAGKKEPNEDQNLTEILNRLEKLGNKQQNALNEQRNQNLQDQTPEQDIQEQEQMAQRAREQQAKLQAKQEQLRQEMAIDNQRAYKKRMQELMRAQILANRNNEVKSVNQNSSKYGVDSFSNQKPVDISTNEHRLYRTIRAGRLIPAILTSAISSDLSGIVTAQIEQDIYAAMGRAVLIPRGSKAIGFYTNDTKIGHERLEIRWREIITPQGINIMLTDAIVADNMGMTGAVGAVNNKYWERYGIAYSISTITNALLLGIASKINSGNNANNTYVNEIYSNSRSDVSSVVQDIIQQQSQIKPTIEIKSGSRIFLVPTNHMWFAKPKNGEVLMQYFND</sequence>
<comment type="similarity">
    <text evidence="2">Belongs to the TrbI/VirB10 family.</text>
</comment>
<evidence type="ECO:0000256" key="6">
    <source>
        <dbReference type="SAM" id="MobiDB-lite"/>
    </source>
</evidence>
<keyword evidence="3" id="KW-0812">Transmembrane</keyword>
<feature type="compositionally biased region" description="Polar residues" evidence="6">
    <location>
        <begin position="108"/>
        <end position="117"/>
    </location>
</feature>
<accession>A0A7S9RNQ6</accession>
<keyword evidence="4" id="KW-1133">Transmembrane helix</keyword>
<gene>
    <name evidence="8" type="ORF">CVT08_05510</name>
</gene>
<proteinExistence type="inferred from homology"/>
<dbReference type="EMBL" id="CP060705">
    <property type="protein sequence ID" value="QPH94902.1"/>
    <property type="molecule type" value="Genomic_DNA"/>
</dbReference>
<reference evidence="8" key="1">
    <citation type="journal article" date="2018" name="Emerg. Microbes Infect.">
        <title>Genomic analysis of oral Campylobacter concisus strains identified a potential bacterial molecular marker associated with active Crohn's disease.</title>
        <authorList>
            <person name="Liu F."/>
            <person name="Ma R."/>
            <person name="Tay C.Y.A."/>
            <person name="Octavia S."/>
            <person name="Lan R."/>
            <person name="Chung H.K.L."/>
            <person name="Riordan S.M."/>
            <person name="Grimm M.C."/>
            <person name="Leong R.W."/>
            <person name="Tanaka M.M."/>
            <person name="Connor S."/>
            <person name="Zhang L."/>
        </authorList>
    </citation>
    <scope>NUCLEOTIDE SEQUENCE [LARGE SCALE GENOMIC DNA]</scope>
    <source>
        <strain evidence="8">P13UCO-S1</strain>
    </source>
</reference>